<organism evidence="3 4">
    <name type="scientific">Deinococcus metalli</name>
    <dbReference type="NCBI Taxonomy" id="1141878"/>
    <lineage>
        <taxon>Bacteria</taxon>
        <taxon>Thermotogati</taxon>
        <taxon>Deinococcota</taxon>
        <taxon>Deinococci</taxon>
        <taxon>Deinococcales</taxon>
        <taxon>Deinococcaceae</taxon>
        <taxon>Deinococcus</taxon>
    </lineage>
</organism>
<dbReference type="Proteomes" id="UP000619376">
    <property type="component" value="Unassembled WGS sequence"/>
</dbReference>
<feature type="region of interest" description="Disordered" evidence="1">
    <location>
        <begin position="54"/>
        <end position="100"/>
    </location>
</feature>
<dbReference type="Proteomes" id="UP000539473">
    <property type="component" value="Unassembled WGS sequence"/>
</dbReference>
<proteinExistence type="predicted"/>
<feature type="compositionally biased region" description="Low complexity" evidence="1">
    <location>
        <begin position="66"/>
        <end position="78"/>
    </location>
</feature>
<dbReference type="EMBL" id="JACHFK010000002">
    <property type="protein sequence ID" value="MBB5375760.1"/>
    <property type="molecule type" value="Genomic_DNA"/>
</dbReference>
<reference evidence="3 4" key="3">
    <citation type="submission" date="2020-08" db="EMBL/GenBank/DDBJ databases">
        <title>Genomic Encyclopedia of Type Strains, Phase IV (KMG-IV): sequencing the most valuable type-strain genomes for metagenomic binning, comparative biology and taxonomic classification.</title>
        <authorList>
            <person name="Goeker M."/>
        </authorList>
    </citation>
    <scope>NUCLEOTIDE SEQUENCE [LARGE SCALE GENOMIC DNA]</scope>
    <source>
        <strain evidence="3 4">DSM 27521</strain>
    </source>
</reference>
<reference evidence="2" key="4">
    <citation type="submission" date="2024-05" db="EMBL/GenBank/DDBJ databases">
        <authorList>
            <person name="Sun Q."/>
            <person name="Zhou Y."/>
        </authorList>
    </citation>
    <scope>NUCLEOTIDE SEQUENCE</scope>
    <source>
        <strain evidence="2">CGMCC 1.18437</strain>
    </source>
</reference>
<evidence type="ECO:0000256" key="1">
    <source>
        <dbReference type="SAM" id="MobiDB-lite"/>
    </source>
</evidence>
<dbReference type="AlphaFoldDB" id="A0A7W8KCN6"/>
<dbReference type="EMBL" id="BNAJ01000002">
    <property type="protein sequence ID" value="GHF37262.1"/>
    <property type="molecule type" value="Genomic_DNA"/>
</dbReference>
<evidence type="ECO:0000313" key="5">
    <source>
        <dbReference type="Proteomes" id="UP000619376"/>
    </source>
</evidence>
<protein>
    <recommendedName>
        <fullName evidence="6">DUF2946 domain-containing protein</fullName>
    </recommendedName>
</protein>
<gene>
    <name evidence="2" type="ORF">GCM10017781_12420</name>
    <name evidence="3" type="ORF">HNQ07_001217</name>
</gene>
<reference evidence="2" key="1">
    <citation type="journal article" date="2014" name="Int. J. Syst. Evol. Microbiol.">
        <title>Complete genome of a new Firmicutes species belonging to the dominant human colonic microbiota ('Ruminococcus bicirculans') reveals two chromosomes and a selective capacity to utilize plant glucans.</title>
        <authorList>
            <consortium name="NISC Comparative Sequencing Program"/>
            <person name="Wegmann U."/>
            <person name="Louis P."/>
            <person name="Goesmann A."/>
            <person name="Henrissat B."/>
            <person name="Duncan S.H."/>
            <person name="Flint H.J."/>
        </authorList>
    </citation>
    <scope>NUCLEOTIDE SEQUENCE</scope>
    <source>
        <strain evidence="2">CGMCC 1.18437</strain>
    </source>
</reference>
<evidence type="ECO:0000313" key="4">
    <source>
        <dbReference type="Proteomes" id="UP000539473"/>
    </source>
</evidence>
<comment type="caution">
    <text evidence="3">The sequence shown here is derived from an EMBL/GenBank/DDBJ whole genome shotgun (WGS) entry which is preliminary data.</text>
</comment>
<evidence type="ECO:0000313" key="3">
    <source>
        <dbReference type="EMBL" id="MBB5375760.1"/>
    </source>
</evidence>
<evidence type="ECO:0008006" key="6">
    <source>
        <dbReference type="Google" id="ProtNLM"/>
    </source>
</evidence>
<reference evidence="5" key="2">
    <citation type="journal article" date="2019" name="Int. J. Syst. Evol. Microbiol.">
        <title>The Global Catalogue of Microorganisms (GCM) 10K type strain sequencing project: providing services to taxonomists for standard genome sequencing and annotation.</title>
        <authorList>
            <consortium name="The Broad Institute Genomics Platform"/>
            <consortium name="The Broad Institute Genome Sequencing Center for Infectious Disease"/>
            <person name="Wu L."/>
            <person name="Ma J."/>
        </authorList>
    </citation>
    <scope>NUCLEOTIDE SEQUENCE [LARGE SCALE GENOMIC DNA]</scope>
    <source>
        <strain evidence="5">CGMCC 1.18437</strain>
    </source>
</reference>
<dbReference type="RefSeq" id="WP_184110027.1">
    <property type="nucleotide sequence ID" value="NZ_BNAJ01000002.1"/>
</dbReference>
<name>A0A7W8KCN6_9DEIO</name>
<evidence type="ECO:0000313" key="2">
    <source>
        <dbReference type="EMBL" id="GHF37262.1"/>
    </source>
</evidence>
<sequence>MKARRTATPPPYRWVLALLTVLASFAFLARQPEPGTPTGTGLTRMAAMPDMPADHAERAATPCPHSGSSTTAETTSPTTREDARGHAVPLTTAAPNAPPTAHDHSAHCPFCFTAAFALLAVGVALPAAATARTVRGDPAYTHPALLVLGLAQARAPPLD</sequence>
<accession>A0A7W8KCN6</accession>
<keyword evidence="5" id="KW-1185">Reference proteome</keyword>